<accession>A0ABU7MGK1</accession>
<dbReference type="SUPFAM" id="SSF69118">
    <property type="entry name" value="AhpD-like"/>
    <property type="match status" value="1"/>
</dbReference>
<feature type="domain" description="Carboxymuconolactone decarboxylase-like" evidence="1">
    <location>
        <begin position="33"/>
        <end position="102"/>
    </location>
</feature>
<protein>
    <submittedName>
        <fullName evidence="2">Carboxymuconolactone decarboxylase family protein</fullName>
    </submittedName>
</protein>
<dbReference type="RefSeq" id="WP_330433684.1">
    <property type="nucleotide sequence ID" value="NZ_JAZDUF010000004.1"/>
</dbReference>
<sequence>MAGAAGGESLAARLKADGTWNDLWDGLDELDPEWTENYLGAILEPYESGVLPPQVVQLLCIAVDAACTHLYAPGLRRHIRAALASGVTQREILEVLKLATSVGVHAINVGLPILLEESGSRGVSAAETG</sequence>
<dbReference type="PANTHER" id="PTHR33930">
    <property type="entry name" value="ALKYL HYDROPEROXIDE REDUCTASE AHPD"/>
    <property type="match status" value="1"/>
</dbReference>
<dbReference type="InterPro" id="IPR003779">
    <property type="entry name" value="CMD-like"/>
</dbReference>
<evidence type="ECO:0000313" key="2">
    <source>
        <dbReference type="EMBL" id="MEE3851978.1"/>
    </source>
</evidence>
<dbReference type="PANTHER" id="PTHR33930:SF2">
    <property type="entry name" value="BLR3452 PROTEIN"/>
    <property type="match status" value="1"/>
</dbReference>
<dbReference type="Proteomes" id="UP001347146">
    <property type="component" value="Unassembled WGS sequence"/>
</dbReference>
<organism evidence="2 3">
    <name type="scientific">Gordonia sesuvii</name>
    <dbReference type="NCBI Taxonomy" id="3116777"/>
    <lineage>
        <taxon>Bacteria</taxon>
        <taxon>Bacillati</taxon>
        <taxon>Actinomycetota</taxon>
        <taxon>Actinomycetes</taxon>
        <taxon>Mycobacteriales</taxon>
        <taxon>Gordoniaceae</taxon>
        <taxon>Gordonia</taxon>
    </lineage>
</organism>
<gene>
    <name evidence="2" type="ORF">VZC37_16670</name>
</gene>
<reference evidence="2 3" key="1">
    <citation type="submission" date="2024-01" db="EMBL/GenBank/DDBJ databases">
        <title>Draft genome sequence of Gordonia sp. LSe1-13.</title>
        <authorList>
            <person name="Suphannarot A."/>
            <person name="Mingma R."/>
        </authorList>
    </citation>
    <scope>NUCLEOTIDE SEQUENCE [LARGE SCALE GENOMIC DNA]</scope>
    <source>
        <strain evidence="2 3">LSe1-13</strain>
    </source>
</reference>
<dbReference type="Pfam" id="PF02627">
    <property type="entry name" value="CMD"/>
    <property type="match status" value="1"/>
</dbReference>
<proteinExistence type="predicted"/>
<evidence type="ECO:0000313" key="3">
    <source>
        <dbReference type="Proteomes" id="UP001347146"/>
    </source>
</evidence>
<evidence type="ECO:0000259" key="1">
    <source>
        <dbReference type="Pfam" id="PF02627"/>
    </source>
</evidence>
<comment type="caution">
    <text evidence="2">The sequence shown here is derived from an EMBL/GenBank/DDBJ whole genome shotgun (WGS) entry which is preliminary data.</text>
</comment>
<dbReference type="EMBL" id="JAZDUF010000004">
    <property type="protein sequence ID" value="MEE3851978.1"/>
    <property type="molecule type" value="Genomic_DNA"/>
</dbReference>
<dbReference type="InterPro" id="IPR029032">
    <property type="entry name" value="AhpD-like"/>
</dbReference>
<name>A0ABU7MGK1_9ACTN</name>
<keyword evidence="3" id="KW-1185">Reference proteome</keyword>
<dbReference type="Gene3D" id="1.20.1290.10">
    <property type="entry name" value="AhpD-like"/>
    <property type="match status" value="1"/>
</dbReference>